<keyword evidence="3 10" id="KW-0347">Helicase</keyword>
<evidence type="ECO:0000256" key="3">
    <source>
        <dbReference type="ARBA" id="ARBA00022806"/>
    </source>
</evidence>
<dbReference type="AlphaFoldDB" id="A0ABD2XLU8"/>
<evidence type="ECO:0000256" key="11">
    <source>
        <dbReference type="RuleBase" id="RU365068"/>
    </source>
</evidence>
<dbReference type="Pfam" id="PF13959">
    <property type="entry name" value="CTE_SPB4"/>
    <property type="match status" value="1"/>
</dbReference>
<dbReference type="PROSITE" id="PS51194">
    <property type="entry name" value="HELICASE_CTER"/>
    <property type="match status" value="1"/>
</dbReference>
<dbReference type="FunFam" id="3.40.50.300:FF:000877">
    <property type="entry name" value="RNA helicase"/>
    <property type="match status" value="1"/>
</dbReference>
<dbReference type="PROSITE" id="PS00039">
    <property type="entry name" value="DEAD_ATP_HELICASE"/>
    <property type="match status" value="1"/>
</dbReference>
<dbReference type="InterPro" id="IPR011545">
    <property type="entry name" value="DEAD/DEAH_box_helicase_dom"/>
</dbReference>
<comment type="caution">
    <text evidence="16">The sequence shown here is derived from an EMBL/GenBank/DDBJ whole genome shotgun (WGS) entry which is preliminary data.</text>
</comment>
<comment type="domain">
    <text evidence="11">The Q motif is unique to and characteristic of the DEAD box family of RNA helicases and controls ATP binding and hydrolysis.</text>
</comment>
<dbReference type="InterPro" id="IPR056330">
    <property type="entry name" value="CTT_SPB4"/>
</dbReference>
<dbReference type="EC" id="3.6.4.13" evidence="11"/>
<evidence type="ECO:0000256" key="8">
    <source>
        <dbReference type="ARBA" id="ARBA00047984"/>
    </source>
</evidence>
<dbReference type="SMART" id="SM00487">
    <property type="entry name" value="DEXDc"/>
    <property type="match status" value="1"/>
</dbReference>
<feature type="compositionally biased region" description="Basic and acidic residues" evidence="12">
    <location>
        <begin position="541"/>
        <end position="551"/>
    </location>
</feature>
<reference evidence="16 17" key="1">
    <citation type="journal article" date="2024" name="bioRxiv">
        <title>A reference genome for Trichogramma kaykai: A tiny desert-dwelling parasitoid wasp with competing sex-ratio distorters.</title>
        <authorList>
            <person name="Culotta J."/>
            <person name="Lindsey A.R."/>
        </authorList>
    </citation>
    <scope>NUCLEOTIDE SEQUENCE [LARGE SCALE GENOMIC DNA]</scope>
    <source>
        <strain evidence="16 17">KSX58</strain>
    </source>
</reference>
<evidence type="ECO:0000256" key="7">
    <source>
        <dbReference type="ARBA" id="ARBA00038002"/>
    </source>
</evidence>
<evidence type="ECO:0000256" key="6">
    <source>
        <dbReference type="ARBA" id="ARBA00023054"/>
    </source>
</evidence>
<dbReference type="PANTHER" id="PTHR24031">
    <property type="entry name" value="RNA HELICASE"/>
    <property type="match status" value="1"/>
</dbReference>
<dbReference type="GO" id="GO:0003723">
    <property type="term" value="F:RNA binding"/>
    <property type="evidence" value="ECO:0007669"/>
    <property type="project" value="UniProtKB-UniRule"/>
</dbReference>
<protein>
    <recommendedName>
        <fullName evidence="11">ATP-dependent RNA helicase</fullName>
        <ecNumber evidence="11">3.6.4.13</ecNumber>
    </recommendedName>
</protein>
<dbReference type="InterPro" id="IPR014014">
    <property type="entry name" value="RNA_helicase_DEAD_Q_motif"/>
</dbReference>
<gene>
    <name evidence="16" type="ORF">TKK_001399</name>
</gene>
<evidence type="ECO:0000313" key="16">
    <source>
        <dbReference type="EMBL" id="KAL3405993.1"/>
    </source>
</evidence>
<evidence type="ECO:0000259" key="15">
    <source>
        <dbReference type="PROSITE" id="PS51195"/>
    </source>
</evidence>
<feature type="domain" description="Helicase ATP-binding" evidence="13">
    <location>
        <begin position="35"/>
        <end position="216"/>
    </location>
</feature>
<evidence type="ECO:0000259" key="13">
    <source>
        <dbReference type="PROSITE" id="PS51192"/>
    </source>
</evidence>
<evidence type="ECO:0000256" key="5">
    <source>
        <dbReference type="ARBA" id="ARBA00022884"/>
    </source>
</evidence>
<feature type="domain" description="DEAD-box RNA helicase Q" evidence="15">
    <location>
        <begin position="4"/>
        <end position="32"/>
    </location>
</feature>
<dbReference type="Pfam" id="PF00270">
    <property type="entry name" value="DEAD"/>
    <property type="match status" value="1"/>
</dbReference>
<accession>A0ABD2XLU8</accession>
<feature type="short sequence motif" description="Q motif" evidence="9">
    <location>
        <begin position="4"/>
        <end position="32"/>
    </location>
</feature>
<dbReference type="PROSITE" id="PS51192">
    <property type="entry name" value="HELICASE_ATP_BIND_1"/>
    <property type="match status" value="1"/>
</dbReference>
<dbReference type="Pfam" id="PF00271">
    <property type="entry name" value="Helicase_C"/>
    <property type="match status" value="1"/>
</dbReference>
<evidence type="ECO:0000256" key="1">
    <source>
        <dbReference type="ARBA" id="ARBA00022741"/>
    </source>
</evidence>
<dbReference type="InterPro" id="IPR001650">
    <property type="entry name" value="Helicase_C-like"/>
</dbReference>
<dbReference type="GO" id="GO:0016787">
    <property type="term" value="F:hydrolase activity"/>
    <property type="evidence" value="ECO:0007669"/>
    <property type="project" value="UniProtKB-KW"/>
</dbReference>
<evidence type="ECO:0000313" key="17">
    <source>
        <dbReference type="Proteomes" id="UP001627154"/>
    </source>
</evidence>
<comment type="catalytic activity">
    <reaction evidence="8 11">
        <text>ATP + H2O = ADP + phosphate + H(+)</text>
        <dbReference type="Rhea" id="RHEA:13065"/>
        <dbReference type="ChEBI" id="CHEBI:15377"/>
        <dbReference type="ChEBI" id="CHEBI:15378"/>
        <dbReference type="ChEBI" id="CHEBI:30616"/>
        <dbReference type="ChEBI" id="CHEBI:43474"/>
        <dbReference type="ChEBI" id="CHEBI:456216"/>
        <dbReference type="EC" id="3.6.4.13"/>
    </reaction>
</comment>
<comment type="similarity">
    <text evidence="7">Belongs to the DEAD box helicase family. DDX55/SPB4 subfamily.</text>
</comment>
<dbReference type="SUPFAM" id="SSF52540">
    <property type="entry name" value="P-loop containing nucleoside triphosphate hydrolases"/>
    <property type="match status" value="2"/>
</dbReference>
<dbReference type="CDD" id="cd17960">
    <property type="entry name" value="DEADc_DDX55"/>
    <property type="match status" value="1"/>
</dbReference>
<keyword evidence="4 10" id="KW-0067">ATP-binding</keyword>
<keyword evidence="2 10" id="KW-0378">Hydrolase</keyword>
<dbReference type="SMART" id="SM01178">
    <property type="entry name" value="DUF4217"/>
    <property type="match status" value="1"/>
</dbReference>
<dbReference type="GO" id="GO:0010468">
    <property type="term" value="P:regulation of gene expression"/>
    <property type="evidence" value="ECO:0007669"/>
    <property type="project" value="UniProtKB-ARBA"/>
</dbReference>
<evidence type="ECO:0000256" key="2">
    <source>
        <dbReference type="ARBA" id="ARBA00022801"/>
    </source>
</evidence>
<comment type="function">
    <text evidence="11">RNA helicase.</text>
</comment>
<evidence type="ECO:0000256" key="4">
    <source>
        <dbReference type="ARBA" id="ARBA00022840"/>
    </source>
</evidence>
<keyword evidence="17" id="KW-1185">Reference proteome</keyword>
<evidence type="ECO:0000259" key="14">
    <source>
        <dbReference type="PROSITE" id="PS51194"/>
    </source>
</evidence>
<proteinExistence type="inferred from homology"/>
<organism evidence="16 17">
    <name type="scientific">Trichogramma kaykai</name>
    <dbReference type="NCBI Taxonomy" id="54128"/>
    <lineage>
        <taxon>Eukaryota</taxon>
        <taxon>Metazoa</taxon>
        <taxon>Ecdysozoa</taxon>
        <taxon>Arthropoda</taxon>
        <taxon>Hexapoda</taxon>
        <taxon>Insecta</taxon>
        <taxon>Pterygota</taxon>
        <taxon>Neoptera</taxon>
        <taxon>Endopterygota</taxon>
        <taxon>Hymenoptera</taxon>
        <taxon>Apocrita</taxon>
        <taxon>Proctotrupomorpha</taxon>
        <taxon>Chalcidoidea</taxon>
        <taxon>Trichogrammatidae</taxon>
        <taxon>Trichogramma</taxon>
    </lineage>
</organism>
<name>A0ABD2XLU8_9HYME</name>
<keyword evidence="5 11" id="KW-0694">RNA-binding</keyword>
<dbReference type="InterPro" id="IPR027417">
    <property type="entry name" value="P-loop_NTPase"/>
</dbReference>
<dbReference type="GO" id="GO:0003724">
    <property type="term" value="F:RNA helicase activity"/>
    <property type="evidence" value="ECO:0007669"/>
    <property type="project" value="UniProtKB-EC"/>
</dbReference>
<dbReference type="Proteomes" id="UP001627154">
    <property type="component" value="Unassembled WGS sequence"/>
</dbReference>
<dbReference type="InterPro" id="IPR000629">
    <property type="entry name" value="RNA-helicase_DEAD-box_CS"/>
</dbReference>
<dbReference type="SMART" id="SM00490">
    <property type="entry name" value="HELICc"/>
    <property type="match status" value="1"/>
</dbReference>
<evidence type="ECO:0000256" key="9">
    <source>
        <dbReference type="PROSITE-ProRule" id="PRU00552"/>
    </source>
</evidence>
<evidence type="ECO:0000256" key="10">
    <source>
        <dbReference type="RuleBase" id="RU000492"/>
    </source>
</evidence>
<keyword evidence="1 10" id="KW-0547">Nucleotide-binding</keyword>
<dbReference type="InterPro" id="IPR014001">
    <property type="entry name" value="Helicase_ATP-bd"/>
</dbReference>
<dbReference type="GO" id="GO:0005524">
    <property type="term" value="F:ATP binding"/>
    <property type="evidence" value="ECO:0007669"/>
    <property type="project" value="UniProtKB-UniRule"/>
</dbReference>
<dbReference type="Pfam" id="PF23681">
    <property type="entry name" value="CTT_SPB4"/>
    <property type="match status" value="1"/>
</dbReference>
<dbReference type="EMBL" id="JBJJXI010000019">
    <property type="protein sequence ID" value="KAL3405993.1"/>
    <property type="molecule type" value="Genomic_DNA"/>
</dbReference>
<dbReference type="Gene3D" id="3.40.50.300">
    <property type="entry name" value="P-loop containing nucleotide triphosphate hydrolases"/>
    <property type="match status" value="2"/>
</dbReference>
<sequence>MQRWKELSVKLSDPVLKTLKKLKFHTMTPVQAASIPLLLTGHDVAAEAVTGSGKTLAFLIPLLELMLKRPEEWKEFEVGAIVISPTRELAIQISQILAQFLEEIPSLKQVLLLGGTTVQEDISRLLDGTNIIVATPGRLFDILSNHQEVKLQQAAKSLELLVLDEADRLLDMGFSDQLDTIIRALPRLRRTGLFSATQTKELEQLIRAGLRNPSFVSIKENEKFSTPSNLTNFYSIVEPDQKLALTVNFIKTKGTNLKYMIFFSTCACVDYFGQVMKTMFSSIKVLALHGKMKHKRHKIFEEFQTLQSGLLICTDVMARGIDIPRVDWVIQYDPPSTASSFVHRLIFIVYIVHYFEFYWVTLKCEFFSCRCGRTARIGNEGSSLLLVSESEDAYIEFIKRNQKVELNLLDISVDDESVKQCLKTMREMQTTDRLIFDKANKAVVSYIQAYQKHECYLILKLKDLNLGKLFLGYGLLKVPRMPETKNRDLSDFEEIEIDLNAIPYKNKEREKVRLQKLKTYEKSGVWPGKEKKHMKPTEAWSEAKKNKVEKKDRKKLRKDKQRRREANNPDIGKKRKRKIKFTEDEIQELADQYALVKKLKKKKITDEEFEEAMGMK</sequence>
<feature type="compositionally biased region" description="Basic residues" evidence="12">
    <location>
        <begin position="552"/>
        <end position="561"/>
    </location>
</feature>
<feature type="domain" description="Helicase C-terminal" evidence="14">
    <location>
        <begin position="229"/>
        <end position="426"/>
    </location>
</feature>
<dbReference type="CDD" id="cd18787">
    <property type="entry name" value="SF2_C_DEAD"/>
    <property type="match status" value="1"/>
</dbReference>
<evidence type="ECO:0000256" key="12">
    <source>
        <dbReference type="SAM" id="MobiDB-lite"/>
    </source>
</evidence>
<feature type="region of interest" description="Disordered" evidence="12">
    <location>
        <begin position="525"/>
        <end position="578"/>
    </location>
</feature>
<dbReference type="InterPro" id="IPR025313">
    <property type="entry name" value="SPB4-like_CTE"/>
</dbReference>
<keyword evidence="6" id="KW-0175">Coiled coil</keyword>
<dbReference type="PROSITE" id="PS51195">
    <property type="entry name" value="Q_MOTIF"/>
    <property type="match status" value="1"/>
</dbReference>